<organism evidence="1 2">
    <name type="scientific">Kocuria atrinae</name>
    <dbReference type="NCBI Taxonomy" id="592377"/>
    <lineage>
        <taxon>Bacteria</taxon>
        <taxon>Bacillati</taxon>
        <taxon>Actinomycetota</taxon>
        <taxon>Actinomycetes</taxon>
        <taxon>Micrococcales</taxon>
        <taxon>Micrococcaceae</taxon>
        <taxon>Kocuria</taxon>
    </lineage>
</organism>
<dbReference type="EMBL" id="BAAAQA010000020">
    <property type="protein sequence ID" value="GAA2119573.1"/>
    <property type="molecule type" value="Genomic_DNA"/>
</dbReference>
<dbReference type="InterPro" id="IPR027417">
    <property type="entry name" value="P-loop_NTPase"/>
</dbReference>
<name>A0ABN2Y2L1_9MICC</name>
<dbReference type="Proteomes" id="UP001500166">
    <property type="component" value="Unassembled WGS sequence"/>
</dbReference>
<evidence type="ECO:0000313" key="2">
    <source>
        <dbReference type="Proteomes" id="UP001500166"/>
    </source>
</evidence>
<gene>
    <name evidence="1" type="ORF">GCM10009824_20610</name>
</gene>
<comment type="caution">
    <text evidence="1">The sequence shown here is derived from an EMBL/GenBank/DDBJ whole genome shotgun (WGS) entry which is preliminary data.</text>
</comment>
<keyword evidence="2" id="KW-1185">Reference proteome</keyword>
<sequence>MLLISSEMSELLQWCHRILVMRDGQIVSEQFNDQATEDTLMAAVTGEELPARAVRKRRVAEEVPQENTAHD</sequence>
<protein>
    <submittedName>
        <fullName evidence="1">Uncharacterized protein</fullName>
    </submittedName>
</protein>
<reference evidence="1 2" key="1">
    <citation type="journal article" date="2019" name="Int. J. Syst. Evol. Microbiol.">
        <title>The Global Catalogue of Microorganisms (GCM) 10K type strain sequencing project: providing services to taxonomists for standard genome sequencing and annotation.</title>
        <authorList>
            <consortium name="The Broad Institute Genomics Platform"/>
            <consortium name="The Broad Institute Genome Sequencing Center for Infectious Disease"/>
            <person name="Wu L."/>
            <person name="Ma J."/>
        </authorList>
    </citation>
    <scope>NUCLEOTIDE SEQUENCE [LARGE SCALE GENOMIC DNA]</scope>
    <source>
        <strain evidence="1 2">JCM 15914</strain>
    </source>
</reference>
<dbReference type="Gene3D" id="3.40.50.300">
    <property type="entry name" value="P-loop containing nucleotide triphosphate hydrolases"/>
    <property type="match status" value="1"/>
</dbReference>
<proteinExistence type="predicted"/>
<evidence type="ECO:0000313" key="1">
    <source>
        <dbReference type="EMBL" id="GAA2119573.1"/>
    </source>
</evidence>
<accession>A0ABN2Y2L1</accession>